<dbReference type="InterPro" id="IPR008630">
    <property type="entry name" value="Glyco_trans_34"/>
</dbReference>
<keyword evidence="3" id="KW-0808">Transferase</keyword>
<evidence type="ECO:0000313" key="5">
    <source>
        <dbReference type="EMBL" id="CEM26804.1"/>
    </source>
</evidence>
<feature type="compositionally biased region" description="Polar residues" evidence="4">
    <location>
        <begin position="414"/>
        <end position="439"/>
    </location>
</feature>
<gene>
    <name evidence="5" type="ORF">Cvel_21253</name>
</gene>
<feature type="compositionally biased region" description="Basic and acidic residues" evidence="4">
    <location>
        <begin position="391"/>
        <end position="406"/>
    </location>
</feature>
<proteinExistence type="inferred from homology"/>
<evidence type="ECO:0000256" key="2">
    <source>
        <dbReference type="ARBA" id="ARBA00022676"/>
    </source>
</evidence>
<dbReference type="Gene3D" id="3.90.550.10">
    <property type="entry name" value="Spore Coat Polysaccharide Biosynthesis Protein SpsA, Chain A"/>
    <property type="match status" value="1"/>
</dbReference>
<reference evidence="5" key="1">
    <citation type="submission" date="2014-11" db="EMBL/GenBank/DDBJ databases">
        <authorList>
            <person name="Otto D Thomas"/>
            <person name="Naeem Raeece"/>
        </authorList>
    </citation>
    <scope>NUCLEOTIDE SEQUENCE</scope>
</reference>
<name>A0A0G4GD06_9ALVE</name>
<dbReference type="GO" id="GO:0000139">
    <property type="term" value="C:Golgi membrane"/>
    <property type="evidence" value="ECO:0007669"/>
    <property type="project" value="TreeGrafter"/>
</dbReference>
<evidence type="ECO:0000256" key="3">
    <source>
        <dbReference type="ARBA" id="ARBA00022679"/>
    </source>
</evidence>
<organism evidence="5">
    <name type="scientific">Chromera velia CCMP2878</name>
    <dbReference type="NCBI Taxonomy" id="1169474"/>
    <lineage>
        <taxon>Eukaryota</taxon>
        <taxon>Sar</taxon>
        <taxon>Alveolata</taxon>
        <taxon>Colpodellida</taxon>
        <taxon>Chromeraceae</taxon>
        <taxon>Chromera</taxon>
    </lineage>
</organism>
<feature type="compositionally biased region" description="Basic and acidic residues" evidence="4">
    <location>
        <begin position="282"/>
        <end position="298"/>
    </location>
</feature>
<dbReference type="GO" id="GO:0006487">
    <property type="term" value="P:protein N-linked glycosylation"/>
    <property type="evidence" value="ECO:0007669"/>
    <property type="project" value="TreeGrafter"/>
</dbReference>
<dbReference type="EMBL" id="CDMZ01001078">
    <property type="protein sequence ID" value="CEM26804.1"/>
    <property type="molecule type" value="Genomic_DNA"/>
</dbReference>
<dbReference type="GO" id="GO:0016757">
    <property type="term" value="F:glycosyltransferase activity"/>
    <property type="evidence" value="ECO:0007669"/>
    <property type="project" value="UniProtKB-KW"/>
</dbReference>
<dbReference type="Pfam" id="PF05637">
    <property type="entry name" value="Glyco_transf_34"/>
    <property type="match status" value="1"/>
</dbReference>
<protein>
    <recommendedName>
        <fullName evidence="6">Nucleotide-diphospho-sugar transferase domain-containing protein</fullName>
    </recommendedName>
</protein>
<dbReference type="PANTHER" id="PTHR31306">
    <property type="entry name" value="ALPHA-1,6-MANNOSYLTRANSFERASE MNN11-RELATED"/>
    <property type="match status" value="1"/>
</dbReference>
<dbReference type="VEuPathDB" id="CryptoDB:Cvel_21253"/>
<feature type="region of interest" description="Disordered" evidence="4">
    <location>
        <begin position="282"/>
        <end position="315"/>
    </location>
</feature>
<keyword evidence="2" id="KW-0328">Glycosyltransferase</keyword>
<feature type="compositionally biased region" description="Polar residues" evidence="4">
    <location>
        <begin position="299"/>
        <end position="314"/>
    </location>
</feature>
<feature type="region of interest" description="Disordered" evidence="4">
    <location>
        <begin position="391"/>
        <end position="439"/>
    </location>
</feature>
<dbReference type="AlphaFoldDB" id="A0A0G4GD06"/>
<dbReference type="PhylomeDB" id="A0A0G4GD06"/>
<evidence type="ECO:0000256" key="4">
    <source>
        <dbReference type="SAM" id="MobiDB-lite"/>
    </source>
</evidence>
<comment type="similarity">
    <text evidence="1">Belongs to the glycosyltransferase 34 family.</text>
</comment>
<evidence type="ECO:0000256" key="1">
    <source>
        <dbReference type="ARBA" id="ARBA00005664"/>
    </source>
</evidence>
<dbReference type="PANTHER" id="PTHR31306:SF4">
    <property type="entry name" value="ALPHA-1,2-GALACTOSYLTRANSFERASE"/>
    <property type="match status" value="1"/>
</dbReference>
<evidence type="ECO:0008006" key="6">
    <source>
        <dbReference type="Google" id="ProtNLM"/>
    </source>
</evidence>
<sequence>MAMAMLWDVSRSTGGLECVDHSPVVWGVQWSAFMSDYLSLAKDLGRNLETGLPPSLPVPRGFRPQVKARREGFRIGVVTLCQYPKESALVRVSRAHREAYCDLHGYANLFHERFDDGREDTKGRHPVWGGVALALRYLEEGEYDWVFSIDCDSLVVDLETTVEHLIFKYAGDPLSALSVGKEDLGRSGVEEMKLELDDEVHLIISEDGRGLAGGNWLIRRSDWSISFLRSVLGPSGDLMSLNPFDRHNLKDQFSLLWHIVVPETLRAVVEKLTPGVDRARSALEGKTRKEKGGGDEVHQSMSRQNFTTQASSTPLGRVKKPSELFYVPQVRLASQSDLNAYPWAFCRPEHLCFEEGRDTTVSFPTLSRYSEEMVEHFLQSFWAISRRSLKPLEGRGSPREGKKERGGSAGCRENGSTRSIPEENQTQMRSGCTDLEQMS</sequence>
<accession>A0A0G4GD06</accession>
<dbReference type="InterPro" id="IPR029044">
    <property type="entry name" value="Nucleotide-diphossugar_trans"/>
</dbReference>